<evidence type="ECO:0000313" key="3">
    <source>
        <dbReference type="Proteomes" id="UP000085678"/>
    </source>
</evidence>
<gene>
    <name evidence="4" type="primary">LOC106164734</name>
</gene>
<name>A0A1S3IJZ7_LINAN</name>
<dbReference type="InParanoid" id="A0A1S3IJZ7"/>
<proteinExistence type="inferred from homology"/>
<comment type="similarity">
    <text evidence="1">Belongs to the TCP11 family.</text>
</comment>
<dbReference type="KEGG" id="lak:106164734"/>
<keyword evidence="3" id="KW-1185">Reference proteome</keyword>
<dbReference type="Pfam" id="PF05794">
    <property type="entry name" value="Tcp11"/>
    <property type="match status" value="1"/>
</dbReference>
<organism evidence="3 4">
    <name type="scientific">Lingula anatina</name>
    <name type="common">Brachiopod</name>
    <name type="synonym">Lingula unguis</name>
    <dbReference type="NCBI Taxonomy" id="7574"/>
    <lineage>
        <taxon>Eukaryota</taxon>
        <taxon>Metazoa</taxon>
        <taxon>Spiralia</taxon>
        <taxon>Lophotrochozoa</taxon>
        <taxon>Brachiopoda</taxon>
        <taxon>Linguliformea</taxon>
        <taxon>Lingulata</taxon>
        <taxon>Lingulida</taxon>
        <taxon>Linguloidea</taxon>
        <taxon>Lingulidae</taxon>
        <taxon>Lingula</taxon>
    </lineage>
</organism>
<dbReference type="GO" id="GO:0007165">
    <property type="term" value="P:signal transduction"/>
    <property type="evidence" value="ECO:0007669"/>
    <property type="project" value="TreeGrafter"/>
</dbReference>
<dbReference type="InterPro" id="IPR008862">
    <property type="entry name" value="Tcp11"/>
</dbReference>
<feature type="compositionally biased region" description="Acidic residues" evidence="2">
    <location>
        <begin position="1"/>
        <end position="11"/>
    </location>
</feature>
<dbReference type="RefSeq" id="XP_013398196.1">
    <property type="nucleotide sequence ID" value="XM_013542742.2"/>
</dbReference>
<evidence type="ECO:0000256" key="2">
    <source>
        <dbReference type="SAM" id="MobiDB-lite"/>
    </source>
</evidence>
<dbReference type="Proteomes" id="UP000085678">
    <property type="component" value="Unplaced"/>
</dbReference>
<dbReference type="GeneID" id="106164734"/>
<dbReference type="OrthoDB" id="276323at2759"/>
<dbReference type="PANTHER" id="PTHR12832:SF11">
    <property type="entry name" value="LD23868P"/>
    <property type="match status" value="1"/>
</dbReference>
<protein>
    <submittedName>
        <fullName evidence="4">T-complex protein 11-like protein 1</fullName>
    </submittedName>
</protein>
<evidence type="ECO:0000256" key="1">
    <source>
        <dbReference type="ARBA" id="ARBA00010954"/>
    </source>
</evidence>
<sequence length="518" mass="59233">MDDKDDLDDSLNGEFPSPRKDSDDALSSSADSEKMTESKRRRMNTPSPAFMVAASPPRFISFDQLMTAANGIANMSLAHEIAVDSNFKLEKLEPEQNSIEKQVKEIMHKAFWDALDEKLKDPPDYSHAIVLMEEVKQNLLGILLPQHQRLKAHINEVLDMDLIRQKIDNDAFDFHYYAEFVISIMARLCAPARDERIKNLREIKEVVPLYKEMFEVLDLMKMDMANFTIQQMRPYLQQQSVDYEKKKFQEFLKTQQEAGTNGLEFTSAWLERSVDKLEKLQEKASQSAEAEATATPPTYVTPARIINEAYMELLEWRDETVFPETLLMDQSRYLELRDKTWRFSLVSSILLVTYNTVGAPIAGVKDLKDKLKTELMVLLQGVNESQIHDLIGSIADRIITDVQASLKEHSFPAMDEARIKVLKGQITDVVKQDHTVNKLIKTRVLDFIHDTLMSNHRSPLKIPPGLSAVEHELSEVCGQFLRLIAHNKAVFGYWYSDIISKLLKLQEDLSPSSPAKKA</sequence>
<reference evidence="4" key="2">
    <citation type="submission" date="2025-08" db="UniProtKB">
        <authorList>
            <consortium name="RefSeq"/>
        </authorList>
    </citation>
    <scope>IDENTIFICATION</scope>
</reference>
<evidence type="ECO:0000313" key="4">
    <source>
        <dbReference type="RefSeq" id="XP_013398196.1"/>
    </source>
</evidence>
<accession>A0A1S3IJZ7</accession>
<dbReference type="AlphaFoldDB" id="A0A1S3IJZ7"/>
<feature type="region of interest" description="Disordered" evidence="2">
    <location>
        <begin position="1"/>
        <end position="50"/>
    </location>
</feature>
<dbReference type="PANTHER" id="PTHR12832">
    <property type="entry name" value="TESTIS-SPECIFIC PROTEIN PBS13 T-COMPLEX 11"/>
    <property type="match status" value="1"/>
</dbReference>
<reference evidence="4" key="1">
    <citation type="journal article" date="2015" name="Nat. Commun.">
        <title>The Lingula genome provides insights into brachiopod evolution and the origin of phosphate biomineralization.</title>
        <authorList>
            <person name="Luo Y.J."/>
            <person name="Takeuchi T."/>
            <person name="Koyanagi R."/>
            <person name="Yamada L."/>
            <person name="Kanda M."/>
            <person name="Khalturina M."/>
            <person name="Fujie M."/>
            <person name="Yamasaki S.I."/>
            <person name="Endo K."/>
            <person name="Satoh N."/>
        </authorList>
    </citation>
    <scope>NUCLEOTIDE SEQUENCE</scope>
</reference>
<dbReference type="FunCoup" id="A0A1S3IJZ7">
    <property type="interactions" value="936"/>
</dbReference>